<gene>
    <name evidence="2" type="ORF">MARSALSMR5_03727</name>
</gene>
<name>A0A1W6KEC7_9GAMM</name>
<dbReference type="AlphaFoldDB" id="A0A1W6KEC7"/>
<sequence length="131" mass="14736">MHANIARYGIILNTENFEACVAFYRDLFGLRQLFAKDENGFKLTCLEYGESYLMVEQGGKAKSGVKSPKEGSFKLRFNVKDLEKALAEIRAWGIDVDITENPWGRTINISDPDGNRVGVRDEAGFVRQLNA</sequence>
<dbReference type="PROSITE" id="PS51819">
    <property type="entry name" value="VOC"/>
    <property type="match status" value="1"/>
</dbReference>
<dbReference type="InterPro" id="IPR037523">
    <property type="entry name" value="VOC_core"/>
</dbReference>
<proteinExistence type="predicted"/>
<dbReference type="EMBL" id="CP020931">
    <property type="protein sequence ID" value="ARM85747.1"/>
    <property type="molecule type" value="Genomic_DNA"/>
</dbReference>
<protein>
    <submittedName>
        <fullName evidence="2">Glyoxalase-like domain protein</fullName>
    </submittedName>
</protein>
<dbReference type="GeneID" id="77257647"/>
<accession>A0A1W6KEC7</accession>
<evidence type="ECO:0000313" key="2">
    <source>
        <dbReference type="EMBL" id="ARM85747.1"/>
    </source>
</evidence>
<evidence type="ECO:0000259" key="1">
    <source>
        <dbReference type="PROSITE" id="PS51819"/>
    </source>
</evidence>
<dbReference type="InterPro" id="IPR029068">
    <property type="entry name" value="Glyas_Bleomycin-R_OHBP_Dase"/>
</dbReference>
<evidence type="ECO:0000313" key="3">
    <source>
        <dbReference type="Proteomes" id="UP000193100"/>
    </source>
</evidence>
<dbReference type="Proteomes" id="UP000193100">
    <property type="component" value="Chromosome"/>
</dbReference>
<dbReference type="Pfam" id="PF00903">
    <property type="entry name" value="Glyoxalase"/>
    <property type="match status" value="1"/>
</dbReference>
<organism evidence="2 3">
    <name type="scientific">Marinobacter salarius</name>
    <dbReference type="NCBI Taxonomy" id="1420917"/>
    <lineage>
        <taxon>Bacteria</taxon>
        <taxon>Pseudomonadati</taxon>
        <taxon>Pseudomonadota</taxon>
        <taxon>Gammaproteobacteria</taxon>
        <taxon>Pseudomonadales</taxon>
        <taxon>Marinobacteraceae</taxon>
        <taxon>Marinobacter</taxon>
    </lineage>
</organism>
<reference evidence="2 3" key="1">
    <citation type="submission" date="2017-04" db="EMBL/GenBank/DDBJ databases">
        <title>Genome Sequence of Marinobacter salarius strain SMR5 Isolated from a culture of the Diatom Skeletonema marinoi.</title>
        <authorList>
            <person name="Topel M."/>
            <person name="Pinder M.I.M."/>
            <person name="Johansson O.N."/>
            <person name="Kourtchenko O."/>
            <person name="Godhe A."/>
            <person name="Clarke A.K."/>
        </authorList>
    </citation>
    <scope>NUCLEOTIDE SEQUENCE [LARGE SCALE GENOMIC DNA]</scope>
    <source>
        <strain evidence="2 3">SMR5</strain>
    </source>
</reference>
<feature type="domain" description="VOC" evidence="1">
    <location>
        <begin position="4"/>
        <end position="122"/>
    </location>
</feature>
<dbReference type="InterPro" id="IPR004360">
    <property type="entry name" value="Glyas_Fos-R_dOase_dom"/>
</dbReference>
<dbReference type="SUPFAM" id="SSF54593">
    <property type="entry name" value="Glyoxalase/Bleomycin resistance protein/Dihydroxybiphenyl dioxygenase"/>
    <property type="match status" value="1"/>
</dbReference>
<dbReference type="RefSeq" id="WP_085681722.1">
    <property type="nucleotide sequence ID" value="NZ_CP020931.1"/>
</dbReference>
<dbReference type="Gene3D" id="3.10.180.10">
    <property type="entry name" value="2,3-Dihydroxybiphenyl 1,2-Dioxygenase, domain 1"/>
    <property type="match status" value="1"/>
</dbReference>
<dbReference type="STRING" id="1420917.AU15_09130"/>